<evidence type="ECO:0000313" key="5">
    <source>
        <dbReference type="Proteomes" id="UP000541154"/>
    </source>
</evidence>
<gene>
    <name evidence="4" type="ORF">ETB97_009417</name>
</gene>
<dbReference type="PANTHER" id="PTHR43475:SF3">
    <property type="entry name" value="TRANSLATION INITIATION FACTOR EIF-2B SUBUNIT FAMILY PROTEIN (AFU_ORTHOLOGUE AFUA_2G14290)"/>
    <property type="match status" value="1"/>
</dbReference>
<dbReference type="PROSITE" id="PS51462">
    <property type="entry name" value="NUDIX"/>
    <property type="match status" value="1"/>
</dbReference>
<dbReference type="CDD" id="cd18872">
    <property type="entry name" value="NUDIX_eIF-2B"/>
    <property type="match status" value="1"/>
</dbReference>
<reference evidence="4 5" key="1">
    <citation type="submission" date="2019-04" db="EMBL/GenBank/DDBJ databases">
        <title>Aspergillus burnettii sp. nov., novel species from soil in southeast Queensland.</title>
        <authorList>
            <person name="Gilchrist C.L.M."/>
            <person name="Pitt J.I."/>
            <person name="Lange L."/>
            <person name="Lacey H.J."/>
            <person name="Vuong D."/>
            <person name="Midgley D.J."/>
            <person name="Greenfield P."/>
            <person name="Bradbury M."/>
            <person name="Lacey E."/>
            <person name="Busk P.K."/>
            <person name="Pilgaard B."/>
            <person name="Chooi Y.H."/>
            <person name="Piggott A.M."/>
        </authorList>
    </citation>
    <scope>NUCLEOTIDE SEQUENCE [LARGE SCALE GENOMIC DNA]</scope>
    <source>
        <strain evidence="4 5">FRR 5400</strain>
    </source>
</reference>
<dbReference type="Proteomes" id="UP000541154">
    <property type="component" value="Unassembled WGS sequence"/>
</dbReference>
<keyword evidence="5" id="KW-1185">Reference proteome</keyword>
<name>A0A8H6A8N5_PETAA</name>
<dbReference type="InterPro" id="IPR042529">
    <property type="entry name" value="IF_2B-like_C"/>
</dbReference>
<dbReference type="EMBL" id="SPNV01000045">
    <property type="protein sequence ID" value="KAF5863782.1"/>
    <property type="molecule type" value="Genomic_DNA"/>
</dbReference>
<dbReference type="InterPro" id="IPR000649">
    <property type="entry name" value="IF-2B-related"/>
</dbReference>
<dbReference type="SUPFAM" id="SSF100950">
    <property type="entry name" value="NagB/RpiA/CoA transferase-like"/>
    <property type="match status" value="1"/>
</dbReference>
<dbReference type="SUPFAM" id="SSF55811">
    <property type="entry name" value="Nudix"/>
    <property type="match status" value="1"/>
</dbReference>
<dbReference type="GO" id="GO:0019509">
    <property type="term" value="P:L-methionine salvage from methylthioadenosine"/>
    <property type="evidence" value="ECO:0007669"/>
    <property type="project" value="TreeGrafter"/>
</dbReference>
<dbReference type="AlphaFoldDB" id="A0A8H6A8N5"/>
<evidence type="ECO:0000256" key="2">
    <source>
        <dbReference type="RuleBase" id="RU003814"/>
    </source>
</evidence>
<sequence>MAPQEHQQSQPMTKRAIISAFIFRFPPNQPTKPSIALFKRSNTVRTYRHHLAPISGSIDLTTDPTPLAAAWRELREETTLTPSDLSLWRTGKPFTFCDPSITREWTVHPFAFRLKSPTGEGAIRTDWEHEGWEWYDPKTVLEHEKLNLPTVPRLQDSLARVWFEGVTNERAGRALATGLERLATDHESGSHELTAIALTVFRDFIVYSRGDLDGRWWDMVRAAGWHLVKNGRESMGAGTLNAVLSILGEIEGILEQGMTGAEGKWERILAVVDHYLGRRVYRAQQIKDCFVSYLLSQFADGGGKKDRLTILTMSSSSTIRDSILDAYDSLRIKSLELRILESRPLFEGASIASSILSTFKSRPNAHDKHLHIRLYTDASAALAAKDVDIVLLGADCISATKGVSNKTGSLPLVLSARHVTPSVRVVVLSALEKVTGSTGVIDDELTESNDPFEVWSAWRSDGVRGVQVLEKGMKRDKSEEETSSVTVENTYFEWVPLDMVDAFVCEEGVLDRDSIQEKSRKLKEMADRYFGNLTADNLREVNDGDSEGKVYGLLGGEST</sequence>
<dbReference type="PANTHER" id="PTHR43475">
    <property type="entry name" value="METHYLTHIORIBOSE-1-PHOSPHATE ISOMERASE"/>
    <property type="match status" value="1"/>
</dbReference>
<dbReference type="Gene3D" id="3.90.79.10">
    <property type="entry name" value="Nucleoside Triphosphate Pyrophosphohydrolase"/>
    <property type="match status" value="1"/>
</dbReference>
<feature type="domain" description="Nudix hydrolase" evidence="3">
    <location>
        <begin position="13"/>
        <end position="160"/>
    </location>
</feature>
<protein>
    <recommendedName>
        <fullName evidence="3">Nudix hydrolase domain-containing protein</fullName>
    </recommendedName>
</protein>
<comment type="caution">
    <text evidence="4">The sequence shown here is derived from an EMBL/GenBank/DDBJ whole genome shotgun (WGS) entry which is preliminary data.</text>
</comment>
<dbReference type="GO" id="GO:0046523">
    <property type="term" value="F:S-methyl-5-thioribose-1-phosphate isomerase activity"/>
    <property type="evidence" value="ECO:0007669"/>
    <property type="project" value="TreeGrafter"/>
</dbReference>
<evidence type="ECO:0000256" key="1">
    <source>
        <dbReference type="ARBA" id="ARBA00007251"/>
    </source>
</evidence>
<dbReference type="InterPro" id="IPR037171">
    <property type="entry name" value="NagB/RpiA_transferase-like"/>
</dbReference>
<proteinExistence type="inferred from homology"/>
<comment type="similarity">
    <text evidence="1 2">Belongs to the eIF-2B alpha/beta/delta subunits family.</text>
</comment>
<evidence type="ECO:0000313" key="4">
    <source>
        <dbReference type="EMBL" id="KAF5863782.1"/>
    </source>
</evidence>
<dbReference type="Pfam" id="PF00293">
    <property type="entry name" value="NUDIX"/>
    <property type="match status" value="1"/>
</dbReference>
<accession>A0A8H6A8N5</accession>
<organism evidence="4 5">
    <name type="scientific">Petromyces alliaceus</name>
    <name type="common">Aspergillus alliaceus</name>
    <dbReference type="NCBI Taxonomy" id="209559"/>
    <lineage>
        <taxon>Eukaryota</taxon>
        <taxon>Fungi</taxon>
        <taxon>Dikarya</taxon>
        <taxon>Ascomycota</taxon>
        <taxon>Pezizomycotina</taxon>
        <taxon>Eurotiomycetes</taxon>
        <taxon>Eurotiomycetidae</taxon>
        <taxon>Eurotiales</taxon>
        <taxon>Aspergillaceae</taxon>
        <taxon>Aspergillus</taxon>
        <taxon>Aspergillus subgen. Circumdati</taxon>
    </lineage>
</organism>
<dbReference type="Pfam" id="PF01008">
    <property type="entry name" value="IF-2B"/>
    <property type="match status" value="1"/>
</dbReference>
<dbReference type="Gene3D" id="3.40.50.10470">
    <property type="entry name" value="Translation initiation factor eif-2b, domain 2"/>
    <property type="match status" value="1"/>
</dbReference>
<dbReference type="InterPro" id="IPR000086">
    <property type="entry name" value="NUDIX_hydrolase_dom"/>
</dbReference>
<evidence type="ECO:0000259" key="3">
    <source>
        <dbReference type="PROSITE" id="PS51462"/>
    </source>
</evidence>
<dbReference type="InterPro" id="IPR015797">
    <property type="entry name" value="NUDIX_hydrolase-like_dom_sf"/>
</dbReference>